<evidence type="ECO:0000256" key="2">
    <source>
        <dbReference type="ARBA" id="ARBA00008198"/>
    </source>
</evidence>
<dbReference type="PANTHER" id="PTHR33288:SF4">
    <property type="entry name" value="PHOTOSYSTEM I ASSEMBLY PROTEIN YCF4"/>
    <property type="match status" value="1"/>
</dbReference>
<dbReference type="PANTHER" id="PTHR33288">
    <property type="match status" value="1"/>
</dbReference>
<dbReference type="AlphaFoldDB" id="A0A0S2LPU1"/>
<geneLocation type="chloroplast" evidence="11"/>
<evidence type="ECO:0000256" key="4">
    <source>
        <dbReference type="ARBA" id="ARBA00022531"/>
    </source>
</evidence>
<sequence length="178" mass="20644">MTNQNIIRRYIVIGERRFSNYWWAIISFLGSIGFLLTGISSYLGQDLLPIIHSSTINFFPQGLLMCFYGSLAFLMSLYWCLLIIWNVGGGFSEIDFQNGYIRIFRWGYPGKNRRIDLKYPIKEVEAIKIEQKFRTILIRLKGKTEIPFIGTTEPLTLKLLEKQASELARFLDAPLEGF</sequence>
<dbReference type="GeneID" id="26378997"/>
<feature type="transmembrane region" description="Helical" evidence="10">
    <location>
        <begin position="21"/>
        <end position="42"/>
    </location>
</feature>
<dbReference type="GO" id="GO:0015979">
    <property type="term" value="P:photosynthesis"/>
    <property type="evidence" value="ECO:0007669"/>
    <property type="project" value="UniProtKB-UniRule"/>
</dbReference>
<comment type="subcellular location">
    <subcellularLocation>
        <location evidence="9">Plastid thylakoid membrane</location>
        <topology evidence="9">Multi-pass membrane protein</topology>
    </subcellularLocation>
    <subcellularLocation>
        <location evidence="10">Plastid</location>
        <location evidence="10">Chloroplast thylakoid membrane</location>
        <topology evidence="10">Multi-pass membrane protein</topology>
    </subcellularLocation>
</comment>
<name>A0A0S2LPU1_STACE</name>
<evidence type="ECO:0000256" key="3">
    <source>
        <dbReference type="ARBA" id="ARBA00015395"/>
    </source>
</evidence>
<keyword evidence="6 10" id="KW-1133">Transmembrane helix</keyword>
<keyword evidence="7 10" id="KW-0793">Thylakoid</keyword>
<keyword evidence="11" id="KW-0150">Chloroplast</keyword>
<dbReference type="GO" id="GO:0009522">
    <property type="term" value="C:photosystem I"/>
    <property type="evidence" value="ECO:0007669"/>
    <property type="project" value="InterPro"/>
</dbReference>
<reference evidence="11" key="1">
    <citation type="journal article" date="2015" name="BMC Evol. Biol.">
        <title>Chloroplast phylogenomic analysis of chlorophyte green algae identifies a novel lineage sister to the Sphaeropleales (Chlorophyceae).</title>
        <authorList>
            <person name="Lemieux C."/>
            <person name="Vincent A.T."/>
            <person name="Labarre A."/>
            <person name="Otis C."/>
            <person name="Turmel M."/>
        </authorList>
    </citation>
    <scope>NUCLEOTIDE SEQUENCE</scope>
</reference>
<evidence type="ECO:0000256" key="6">
    <source>
        <dbReference type="ARBA" id="ARBA00022989"/>
    </source>
</evidence>
<keyword evidence="11" id="KW-0934">Plastid</keyword>
<evidence type="ECO:0000256" key="10">
    <source>
        <dbReference type="HAMAP-Rule" id="MF_00437"/>
    </source>
</evidence>
<evidence type="ECO:0000256" key="7">
    <source>
        <dbReference type="ARBA" id="ARBA00023078"/>
    </source>
</evidence>
<keyword evidence="5 10" id="KW-0812">Transmembrane</keyword>
<dbReference type="InterPro" id="IPR003359">
    <property type="entry name" value="PSI_Ycf4_assembly"/>
</dbReference>
<dbReference type="EMBL" id="KT625420">
    <property type="protein sequence ID" value="ALO63408.1"/>
    <property type="molecule type" value="Genomic_DNA"/>
</dbReference>
<protein>
    <recommendedName>
        <fullName evidence="3 10">Photosystem I assembly protein Ycf4</fullName>
    </recommendedName>
</protein>
<evidence type="ECO:0000256" key="1">
    <source>
        <dbReference type="ARBA" id="ARBA00002862"/>
    </source>
</evidence>
<dbReference type="RefSeq" id="YP_009185140.1">
    <property type="nucleotide sequence ID" value="NC_028585.1"/>
</dbReference>
<feature type="transmembrane region" description="Helical" evidence="10">
    <location>
        <begin position="62"/>
        <end position="85"/>
    </location>
</feature>
<organism evidence="11">
    <name type="scientific">Staurocarteria cerasiformis</name>
    <name type="common">Green alga</name>
    <name type="synonym">Carteria cerasiformis</name>
    <dbReference type="NCBI Taxonomy" id="69401"/>
    <lineage>
        <taxon>Eukaryota</taxon>
        <taxon>Viridiplantae</taxon>
        <taxon>Chlorophyta</taxon>
        <taxon>core chlorophytes</taxon>
        <taxon>Chlorophyceae</taxon>
        <taxon>CS clade</taxon>
        <taxon>Chlamydomonadales</taxon>
        <taxon>Chlamydomonadaceae</taxon>
        <taxon>Staurocarteria</taxon>
    </lineage>
</organism>
<evidence type="ECO:0000256" key="9">
    <source>
        <dbReference type="ARBA" id="ARBA00046286"/>
    </source>
</evidence>
<evidence type="ECO:0000256" key="5">
    <source>
        <dbReference type="ARBA" id="ARBA00022692"/>
    </source>
</evidence>
<accession>A0A0S2LPU1</accession>
<dbReference type="Pfam" id="PF02392">
    <property type="entry name" value="Ycf4"/>
    <property type="match status" value="1"/>
</dbReference>
<gene>
    <name evidence="10 11" type="primary">ycf4</name>
</gene>
<dbReference type="GO" id="GO:0009535">
    <property type="term" value="C:chloroplast thylakoid membrane"/>
    <property type="evidence" value="ECO:0007669"/>
    <property type="project" value="UniProtKB-SubCell"/>
</dbReference>
<dbReference type="HAMAP" id="MF_00437">
    <property type="entry name" value="Ycf4"/>
    <property type="match status" value="1"/>
</dbReference>
<keyword evidence="8 10" id="KW-0472">Membrane</keyword>
<evidence type="ECO:0000256" key="8">
    <source>
        <dbReference type="ARBA" id="ARBA00023136"/>
    </source>
</evidence>
<keyword evidence="4 10" id="KW-0602">Photosynthesis</keyword>
<comment type="similarity">
    <text evidence="2 10">Belongs to the Ycf4 family.</text>
</comment>
<comment type="function">
    <text evidence="1 10">Seems to be required for the assembly of the photosystem I complex.</text>
</comment>
<proteinExistence type="inferred from homology"/>
<evidence type="ECO:0000313" key="11">
    <source>
        <dbReference type="EMBL" id="ALO63408.1"/>
    </source>
</evidence>